<evidence type="ECO:0000313" key="3">
    <source>
        <dbReference type="Proteomes" id="UP001341840"/>
    </source>
</evidence>
<dbReference type="EMBL" id="JASCZI010060573">
    <property type="protein sequence ID" value="MED6134096.1"/>
    <property type="molecule type" value="Genomic_DNA"/>
</dbReference>
<sequence length="145" mass="15194">MADGARVSDILCFCKDGMTCGGIGLKADPLIPALGVIPDFVREGIPEAPHMVQPEDGELPEVLPRVPRCRRAPAGRGRGQGQVGPNGSHVSADEPMQGVLADDAPDFEVGMMEADYLSLGLTGLSHTTPDTQGGPSQFEAPMMQL</sequence>
<accession>A0ABU6SCX4</accession>
<name>A0ABU6SCX4_9FABA</name>
<evidence type="ECO:0000313" key="2">
    <source>
        <dbReference type="EMBL" id="MED6134096.1"/>
    </source>
</evidence>
<dbReference type="Proteomes" id="UP001341840">
    <property type="component" value="Unassembled WGS sequence"/>
</dbReference>
<protein>
    <submittedName>
        <fullName evidence="2">Uncharacterized protein</fullName>
    </submittedName>
</protein>
<feature type="region of interest" description="Disordered" evidence="1">
    <location>
        <begin position="70"/>
        <end position="95"/>
    </location>
</feature>
<comment type="caution">
    <text evidence="2">The sequence shown here is derived from an EMBL/GenBank/DDBJ whole genome shotgun (WGS) entry which is preliminary data.</text>
</comment>
<evidence type="ECO:0000256" key="1">
    <source>
        <dbReference type="SAM" id="MobiDB-lite"/>
    </source>
</evidence>
<feature type="region of interest" description="Disordered" evidence="1">
    <location>
        <begin position="125"/>
        <end position="145"/>
    </location>
</feature>
<gene>
    <name evidence="2" type="ORF">PIB30_034214</name>
</gene>
<organism evidence="2 3">
    <name type="scientific">Stylosanthes scabra</name>
    <dbReference type="NCBI Taxonomy" id="79078"/>
    <lineage>
        <taxon>Eukaryota</taxon>
        <taxon>Viridiplantae</taxon>
        <taxon>Streptophyta</taxon>
        <taxon>Embryophyta</taxon>
        <taxon>Tracheophyta</taxon>
        <taxon>Spermatophyta</taxon>
        <taxon>Magnoliopsida</taxon>
        <taxon>eudicotyledons</taxon>
        <taxon>Gunneridae</taxon>
        <taxon>Pentapetalae</taxon>
        <taxon>rosids</taxon>
        <taxon>fabids</taxon>
        <taxon>Fabales</taxon>
        <taxon>Fabaceae</taxon>
        <taxon>Papilionoideae</taxon>
        <taxon>50 kb inversion clade</taxon>
        <taxon>dalbergioids sensu lato</taxon>
        <taxon>Dalbergieae</taxon>
        <taxon>Pterocarpus clade</taxon>
        <taxon>Stylosanthes</taxon>
    </lineage>
</organism>
<reference evidence="2 3" key="1">
    <citation type="journal article" date="2023" name="Plants (Basel)">
        <title>Bridging the Gap: Combining Genomics and Transcriptomics Approaches to Understand Stylosanthes scabra, an Orphan Legume from the Brazilian Caatinga.</title>
        <authorList>
            <person name="Ferreira-Neto J.R.C."/>
            <person name="da Silva M.D."/>
            <person name="Binneck E."/>
            <person name="de Melo N.F."/>
            <person name="da Silva R.H."/>
            <person name="de Melo A.L.T.M."/>
            <person name="Pandolfi V."/>
            <person name="Bustamante F.O."/>
            <person name="Brasileiro-Vidal A.C."/>
            <person name="Benko-Iseppon A.M."/>
        </authorList>
    </citation>
    <scope>NUCLEOTIDE SEQUENCE [LARGE SCALE GENOMIC DNA]</scope>
    <source>
        <tissue evidence="2">Leaves</tissue>
    </source>
</reference>
<proteinExistence type="predicted"/>
<keyword evidence="3" id="KW-1185">Reference proteome</keyword>